<evidence type="ECO:0000256" key="11">
    <source>
        <dbReference type="ARBA" id="ARBA00034464"/>
    </source>
</evidence>
<evidence type="ECO:0000313" key="15">
    <source>
        <dbReference type="Ensembl" id="ENSOANP00000031991.2"/>
    </source>
</evidence>
<dbReference type="HOGENOM" id="CLU_951698_0_0_1"/>
<dbReference type="InterPro" id="IPR000195">
    <property type="entry name" value="Rab-GAP-TBC_dom"/>
</dbReference>
<dbReference type="Proteomes" id="UP000002279">
    <property type="component" value="Chromosome 4"/>
</dbReference>
<dbReference type="InterPro" id="IPR035969">
    <property type="entry name" value="Rab-GAP_TBC_sf"/>
</dbReference>
<comment type="subcellular location">
    <subcellularLocation>
        <location evidence="1">Cytoplasm</location>
        <location evidence="1">Cytoskeleton</location>
        <location evidence="1">Cilium basal body</location>
    </subcellularLocation>
    <subcellularLocation>
        <location evidence="2">Cytoplasm</location>
        <location evidence="2">Cytoskeleton</location>
        <location evidence="2">Microtubule organizing center</location>
        <location evidence="2">Centrosome</location>
        <location evidence="2">Centriolar satellite</location>
    </subcellularLocation>
</comment>
<gene>
    <name evidence="15" type="primary">TBC1D31</name>
</gene>
<dbReference type="GeneTree" id="ENSGT00940000153859"/>
<dbReference type="Bgee" id="ENSOANG00000007268">
    <property type="expression patterns" value="Expressed in fibroblast and 8 other cell types or tissues"/>
</dbReference>
<keyword evidence="16" id="KW-1185">Reference proteome</keyword>
<keyword evidence="6" id="KW-0677">Repeat</keyword>
<dbReference type="Ensembl" id="ENSOANT00000041240.2">
    <property type="protein sequence ID" value="ENSOANP00000031991.2"/>
    <property type="gene ID" value="ENSOANG00000007268.3"/>
</dbReference>
<evidence type="ECO:0000256" key="1">
    <source>
        <dbReference type="ARBA" id="ARBA00004120"/>
    </source>
</evidence>
<dbReference type="GO" id="GO:0060090">
    <property type="term" value="F:molecular adaptor activity"/>
    <property type="evidence" value="ECO:0007669"/>
    <property type="project" value="UniProtKB-ARBA"/>
</dbReference>
<feature type="domain" description="Rab-GAP TBC" evidence="14">
    <location>
        <begin position="373"/>
        <end position="548"/>
    </location>
</feature>
<evidence type="ECO:0000256" key="12">
    <source>
        <dbReference type="ARBA" id="ARBA00065978"/>
    </source>
</evidence>
<keyword evidence="7" id="KW-0970">Cilium biogenesis/degradation</keyword>
<evidence type="ECO:0000256" key="3">
    <source>
        <dbReference type="ARBA" id="ARBA00014199"/>
    </source>
</evidence>
<dbReference type="Gene3D" id="2.130.10.10">
    <property type="entry name" value="YVTN repeat-like/Quinoprotein amine dehydrogenase"/>
    <property type="match status" value="2"/>
</dbReference>
<dbReference type="Pfam" id="PF00400">
    <property type="entry name" value="WD40"/>
    <property type="match status" value="1"/>
</dbReference>
<comment type="subunit">
    <text evidence="12">Interacts with PJA2; the interaction is direct and recruits PJA2 to centrosomes. Interacts with OFD1; regulates its activity in cilium assembly. Interacts with PRKACA.</text>
</comment>
<dbReference type="InterPro" id="IPR001680">
    <property type="entry name" value="WD40_rpt"/>
</dbReference>
<keyword evidence="9" id="KW-0206">Cytoskeleton</keyword>
<evidence type="ECO:0000256" key="7">
    <source>
        <dbReference type="ARBA" id="ARBA00022794"/>
    </source>
</evidence>
<feature type="coiled-coil region" evidence="13">
    <location>
        <begin position="644"/>
        <end position="727"/>
    </location>
</feature>
<sequence length="1021" mass="119166">MQSTDLGSKEQGKIWQRKPCPGARDGFTLVQRTMQACTALAFNLRRKSEYLVALADYSIKCFDTASKELVSWMRGHESSIFSISVHSSGRYAITTSSDTAQLWDLDTFQRKRKLNVRQSVGIQKVFFLPLSNTIISCFQDDTIFAWECDTLSCKYQLPPPPEGSNFHYKVFAVTRDGRILVAGGKSNHLHLWCLETKRLLRIIQMPTKVRAIRNLEFLPDNFDAGSNQVLGVLSQDGIMRFINIQTCKLLFDIGSHDEGIGSSSVSPNGRYIAAVMDNGSLNIYSVQALTQEINKPPPSLVKVVEDLSLNKPDQLRMKVSSGRVRRPWKSKESKAENRVLKCDMKASLENKENELPDGLSKKRLQSLLKGYGEYPTKYRMFIWRALLQLPENHSAFSSLIDKGSHSAFLNLPEKYPIKSRKLLRVLQRTLSALAHWSSIFGDTPYLPLLAFPFVKLFQNNHLVCFEVVATLIVNWCQHWFEYFPNPPINILSMLENVLAHHDKELLQHFMKYDVTSQLYAWPLLETVFSEVLTREEWLKVFDNVFSNHPSFLLMTVVAYNTCFRAPLLNCTQKDDFEYFFHHRNNLDINALIREAYRLMDVTPADIHPRRMLDDFVPLTKGQYPIFNKYPKFIVDYQTQERERIRNDEMEYLRERQLVHELEAETLQRKVEDDAWYRKQALLCEAEKRRREILLEEEEKLVEQRQRLAAMKRELKIKELQLLDAARRRFLKYQQGQREMELKRLDDEIGRKMSMRDRETASTAKDIEVRQMELESQRRHFEQQLARDAAAAAQEVKSDLSVYQRKIDHEEHMLQRLIETDQAENLRAQKVIEESLARAEQTCVDTNWRIQTLYKQRAGDLDRQEHYQEIAKLLRNNRIKETELLNAMKEEEAKKWEEVAEKQLSLESERLAAAAADASRKEFFEHEMNDALGLSEKLHDEDEYFERLRDLAKRDPPKRNLPDSPSENACLKDVSSAHISLDRRRKELENKERELMAEVRELRHKLSARHHISVPCCPTTTQ</sequence>
<evidence type="ECO:0000256" key="13">
    <source>
        <dbReference type="SAM" id="Coils"/>
    </source>
</evidence>
<reference evidence="15" key="2">
    <citation type="submission" date="2025-08" db="UniProtKB">
        <authorList>
            <consortium name="Ensembl"/>
        </authorList>
    </citation>
    <scope>IDENTIFICATION</scope>
    <source>
        <strain evidence="15">Glennie</strain>
    </source>
</reference>
<evidence type="ECO:0000256" key="10">
    <source>
        <dbReference type="ARBA" id="ARBA00023273"/>
    </source>
</evidence>
<evidence type="ECO:0000313" key="16">
    <source>
        <dbReference type="Proteomes" id="UP000002279"/>
    </source>
</evidence>
<dbReference type="PANTHER" id="PTHR19853">
    <property type="entry name" value="WD REPEAT CONTAINING PROTEIN 3 WDR3"/>
    <property type="match status" value="1"/>
</dbReference>
<dbReference type="GO" id="GO:0034451">
    <property type="term" value="C:centriolar satellite"/>
    <property type="evidence" value="ECO:0007669"/>
    <property type="project" value="UniProtKB-SubCell"/>
</dbReference>
<keyword evidence="8 13" id="KW-0175">Coiled coil</keyword>
<dbReference type="GO" id="GO:0060271">
    <property type="term" value="P:cilium assembly"/>
    <property type="evidence" value="ECO:0007669"/>
    <property type="project" value="UniProtKB-ARBA"/>
</dbReference>
<keyword evidence="10" id="KW-0966">Cell projection</keyword>
<dbReference type="STRING" id="9258.ENSOANP00000031991"/>
<evidence type="ECO:0000256" key="2">
    <source>
        <dbReference type="ARBA" id="ARBA00004607"/>
    </source>
</evidence>
<dbReference type="Gene3D" id="1.10.472.80">
    <property type="entry name" value="Ypt/Rab-GAP domain of gyp1p, domain 3"/>
    <property type="match status" value="1"/>
</dbReference>
<name>K7EEN4_ORNAN</name>
<dbReference type="SUPFAM" id="SSF47923">
    <property type="entry name" value="Ypt/Rab-GAP domain of gyp1p"/>
    <property type="match status" value="1"/>
</dbReference>
<reference evidence="15 16" key="1">
    <citation type="journal article" date="2008" name="Nature">
        <title>Genome analysis of the platypus reveals unique signatures of evolution.</title>
        <authorList>
            <person name="Warren W.C."/>
            <person name="Hillier L.W."/>
            <person name="Marshall Graves J.A."/>
            <person name="Birney E."/>
            <person name="Ponting C.P."/>
            <person name="Grutzner F."/>
            <person name="Belov K."/>
            <person name="Miller W."/>
            <person name="Clarke L."/>
            <person name="Chinwalla A.T."/>
            <person name="Yang S.P."/>
            <person name="Heger A."/>
            <person name="Locke D.P."/>
            <person name="Miethke P."/>
            <person name="Waters P.D."/>
            <person name="Veyrunes F."/>
            <person name="Fulton L."/>
            <person name="Fulton B."/>
            <person name="Graves T."/>
            <person name="Wallis J."/>
            <person name="Puente X.S."/>
            <person name="Lopez-Otin C."/>
            <person name="Ordonez G.R."/>
            <person name="Eichler E.E."/>
            <person name="Chen L."/>
            <person name="Cheng Z."/>
            <person name="Deakin J.E."/>
            <person name="Alsop A."/>
            <person name="Thompson K."/>
            <person name="Kirby P."/>
            <person name="Papenfuss A.T."/>
            <person name="Wakefield M.J."/>
            <person name="Olender T."/>
            <person name="Lancet D."/>
            <person name="Huttley G.A."/>
            <person name="Smit A.F."/>
            <person name="Pask A."/>
            <person name="Temple-Smith P."/>
            <person name="Batzer M.A."/>
            <person name="Walker J.A."/>
            <person name="Konkel M.K."/>
            <person name="Harris R.S."/>
            <person name="Whittington C.M."/>
            <person name="Wong E.S."/>
            <person name="Gemmell N.J."/>
            <person name="Buschiazzo E."/>
            <person name="Vargas Jentzsch I.M."/>
            <person name="Merkel A."/>
            <person name="Schmitz J."/>
            <person name="Zemann A."/>
            <person name="Churakov G."/>
            <person name="Kriegs J.O."/>
            <person name="Brosius J."/>
            <person name="Murchison E.P."/>
            <person name="Sachidanandam R."/>
            <person name="Smith C."/>
            <person name="Hannon G.J."/>
            <person name="Tsend-Ayush E."/>
            <person name="McMillan D."/>
            <person name="Attenborough R."/>
            <person name="Rens W."/>
            <person name="Ferguson-Smith M."/>
            <person name="Lefevre C.M."/>
            <person name="Sharp J.A."/>
            <person name="Nicholas K.R."/>
            <person name="Ray D.A."/>
            <person name="Kube M."/>
            <person name="Reinhardt R."/>
            <person name="Pringle T.H."/>
            <person name="Taylor J."/>
            <person name="Jones R.C."/>
            <person name="Nixon B."/>
            <person name="Dacheux J.L."/>
            <person name="Niwa H."/>
            <person name="Sekita Y."/>
            <person name="Huang X."/>
            <person name="Stark A."/>
            <person name="Kheradpour P."/>
            <person name="Kellis M."/>
            <person name="Flicek P."/>
            <person name="Chen Y."/>
            <person name="Webber C."/>
            <person name="Hardison R."/>
            <person name="Nelson J."/>
            <person name="Hallsworth-Pepin K."/>
            <person name="Delehaunty K."/>
            <person name="Markovic C."/>
            <person name="Minx P."/>
            <person name="Feng Y."/>
            <person name="Kremitzki C."/>
            <person name="Mitreva M."/>
            <person name="Glasscock J."/>
            <person name="Wylie T."/>
            <person name="Wohldmann P."/>
            <person name="Thiru P."/>
            <person name="Nhan M.N."/>
            <person name="Pohl C.S."/>
            <person name="Smith S.M."/>
            <person name="Hou S."/>
            <person name="Nefedov M."/>
            <person name="de Jong P.J."/>
            <person name="Renfree M.B."/>
            <person name="Mardis E.R."/>
            <person name="Wilson R.K."/>
        </authorList>
    </citation>
    <scope>NUCLEOTIDE SEQUENCE [LARGE SCALE GENOMIC DNA]</scope>
    <source>
        <strain evidence="15 16">Glennie</strain>
    </source>
</reference>
<evidence type="ECO:0000256" key="8">
    <source>
        <dbReference type="ARBA" id="ARBA00023054"/>
    </source>
</evidence>
<dbReference type="FunFam" id="2.130.10.10:FF:000185">
    <property type="entry name" value="TBC1 domain family member 31 isoform X1"/>
    <property type="match status" value="1"/>
</dbReference>
<reference evidence="15" key="3">
    <citation type="submission" date="2025-09" db="UniProtKB">
        <authorList>
            <consortium name="Ensembl"/>
        </authorList>
    </citation>
    <scope>IDENTIFICATION</scope>
    <source>
        <strain evidence="15">Glennie</strain>
    </source>
</reference>
<dbReference type="SMART" id="SM00320">
    <property type="entry name" value="WD40"/>
    <property type="match status" value="6"/>
</dbReference>
<dbReference type="FunFam" id="1.10.472.80:FF:000022">
    <property type="entry name" value="TBC1 domain family, member 31"/>
    <property type="match status" value="1"/>
</dbReference>
<accession>K7EEN4</accession>
<keyword evidence="5" id="KW-0853">WD repeat</keyword>
<organism evidence="15 16">
    <name type="scientific">Ornithorhynchus anatinus</name>
    <name type="common">Duckbill platypus</name>
    <dbReference type="NCBI Taxonomy" id="9258"/>
    <lineage>
        <taxon>Eukaryota</taxon>
        <taxon>Metazoa</taxon>
        <taxon>Chordata</taxon>
        <taxon>Craniata</taxon>
        <taxon>Vertebrata</taxon>
        <taxon>Euteleostomi</taxon>
        <taxon>Mammalia</taxon>
        <taxon>Monotremata</taxon>
        <taxon>Ornithorhynchidae</taxon>
        <taxon>Ornithorhynchus</taxon>
    </lineage>
</organism>
<dbReference type="PANTHER" id="PTHR19853:SF1">
    <property type="entry name" value="TBC1 DOMAIN FAMILY MEMBER 31"/>
    <property type="match status" value="1"/>
</dbReference>
<protein>
    <recommendedName>
        <fullName evidence="3">TBC1 domain family member 31</fullName>
    </recommendedName>
</protein>
<evidence type="ECO:0000259" key="14">
    <source>
        <dbReference type="PROSITE" id="PS50086"/>
    </source>
</evidence>
<dbReference type="AlphaFoldDB" id="K7EEN4"/>
<dbReference type="InterPro" id="IPR015943">
    <property type="entry name" value="WD40/YVTN_repeat-like_dom_sf"/>
</dbReference>
<keyword evidence="4" id="KW-0963">Cytoplasm</keyword>
<evidence type="ECO:0000256" key="9">
    <source>
        <dbReference type="ARBA" id="ARBA00023212"/>
    </source>
</evidence>
<evidence type="ECO:0000256" key="4">
    <source>
        <dbReference type="ARBA" id="ARBA00022490"/>
    </source>
</evidence>
<dbReference type="SUPFAM" id="SSF50978">
    <property type="entry name" value="WD40 repeat-like"/>
    <property type="match status" value="1"/>
</dbReference>
<dbReference type="eggNOG" id="KOG1093">
    <property type="taxonomic scope" value="Eukaryota"/>
</dbReference>
<evidence type="ECO:0000256" key="6">
    <source>
        <dbReference type="ARBA" id="ARBA00022737"/>
    </source>
</evidence>
<comment type="function">
    <text evidence="11">Molecular adapter which is involved in cilium biogenesis. Part of a functional complex including OFD1 a centriolar protein involved in cilium assembly. Could regulate the cAMP-dependent phosphorylation of OFD1, and its subsequent ubiquitination by PJA2 which ultimately leads to its proteasomal degradation.</text>
</comment>
<dbReference type="Pfam" id="PF00566">
    <property type="entry name" value="RabGAP-TBC"/>
    <property type="match status" value="1"/>
</dbReference>
<proteinExistence type="predicted"/>
<dbReference type="InterPro" id="IPR036322">
    <property type="entry name" value="WD40_repeat_dom_sf"/>
</dbReference>
<evidence type="ECO:0000256" key="5">
    <source>
        <dbReference type="ARBA" id="ARBA00022574"/>
    </source>
</evidence>
<feature type="coiled-coil region" evidence="13">
    <location>
        <begin position="970"/>
        <end position="1004"/>
    </location>
</feature>
<dbReference type="InterPro" id="IPR051570">
    <property type="entry name" value="TBC1_cilium_biogenesis"/>
</dbReference>
<feature type="coiled-coil region" evidence="13">
    <location>
        <begin position="869"/>
        <end position="898"/>
    </location>
</feature>
<dbReference type="PROSITE" id="PS50086">
    <property type="entry name" value="TBC_RABGAP"/>
    <property type="match status" value="1"/>
</dbReference>
<dbReference type="FunFam" id="2.130.10.10:FF:000226">
    <property type="entry name" value="TBC1 domain family member 31"/>
    <property type="match status" value="1"/>
</dbReference>